<comment type="cofactor">
    <cofactor evidence="1 8">
        <name>heme</name>
        <dbReference type="ChEBI" id="CHEBI:30413"/>
    </cofactor>
</comment>
<keyword evidence="11" id="KW-1185">Reference proteome</keyword>
<dbReference type="SUPFAM" id="SSF48264">
    <property type="entry name" value="Cytochrome P450"/>
    <property type="match status" value="1"/>
</dbReference>
<evidence type="ECO:0000256" key="5">
    <source>
        <dbReference type="ARBA" id="ARBA00023002"/>
    </source>
</evidence>
<keyword evidence="5 9" id="KW-0560">Oxidoreductase</keyword>
<dbReference type="GO" id="GO:0016705">
    <property type="term" value="F:oxidoreductase activity, acting on paired donors, with incorporation or reduction of molecular oxygen"/>
    <property type="evidence" value="ECO:0007669"/>
    <property type="project" value="InterPro"/>
</dbReference>
<dbReference type="PRINTS" id="PR00385">
    <property type="entry name" value="P450"/>
</dbReference>
<evidence type="ECO:0000256" key="7">
    <source>
        <dbReference type="ARBA" id="ARBA00023033"/>
    </source>
</evidence>
<evidence type="ECO:0000313" key="10">
    <source>
        <dbReference type="EMBL" id="KAF2011829.1"/>
    </source>
</evidence>
<dbReference type="GO" id="GO:0005506">
    <property type="term" value="F:iron ion binding"/>
    <property type="evidence" value="ECO:0007669"/>
    <property type="project" value="InterPro"/>
</dbReference>
<dbReference type="PROSITE" id="PS00086">
    <property type="entry name" value="CYTOCHROME_P450"/>
    <property type="match status" value="1"/>
</dbReference>
<comment type="similarity">
    <text evidence="2 9">Belongs to the cytochrome P450 family.</text>
</comment>
<keyword evidence="3 8" id="KW-0349">Heme</keyword>
<keyword evidence="7 9" id="KW-0503">Monooxygenase</keyword>
<sequence length="493" mass="55329">MSVQLLVSAVLCIISCVICHRLYFHPLARYPGPLFGRITDWYSVYHSLRGDRHLNFLRLHRTYGPVVRYGPNRLSFSTPTAFQAVYSSQANTKKSYWYDTMTFYMKVPSTHATTNKKQHARKRWILSQALSDRMTVVYEQAFLNLLQGFIRRFHKVASHTKDGWSPSFDMTEEFTLLAFDSMGMFCFGESFGSLQDPKKAEIIENTLEGFRGMNAIGYMPGISWLQLDAFQSRVSRALKEYEAHATMLANRRGSGEGFTFPELQSESSLLVTTGADTIAAALANIVFHLVNNPDILARLNSEIRGTFSDLAEIRIGKSLNSCSYLAACIDESLRLSSVVGGCLMREVGPGGTTIDGDFIPQGVDVGVPFHVIMRNPDYYDAPLEYLPQRWLPETSSPEKIRAARSAFCPFGIGPTGCVGKSWALVEMKITIAQLLFQYDLQRDESGDTHVSSCMQRLHQRDEESLDRFVVTSKGPKVKFRLAKATGTANECTK</sequence>
<dbReference type="GO" id="GO:0020037">
    <property type="term" value="F:heme binding"/>
    <property type="evidence" value="ECO:0007669"/>
    <property type="project" value="InterPro"/>
</dbReference>
<evidence type="ECO:0000256" key="8">
    <source>
        <dbReference type="PIRSR" id="PIRSR602403-1"/>
    </source>
</evidence>
<accession>A0A6A5XG41</accession>
<dbReference type="Gene3D" id="1.10.630.10">
    <property type="entry name" value="Cytochrome P450"/>
    <property type="match status" value="1"/>
</dbReference>
<evidence type="ECO:0000256" key="1">
    <source>
        <dbReference type="ARBA" id="ARBA00001971"/>
    </source>
</evidence>
<dbReference type="Pfam" id="PF00067">
    <property type="entry name" value="p450"/>
    <property type="match status" value="1"/>
</dbReference>
<dbReference type="EMBL" id="ML978073">
    <property type="protein sequence ID" value="KAF2011829.1"/>
    <property type="molecule type" value="Genomic_DNA"/>
</dbReference>
<keyword evidence="6 8" id="KW-0408">Iron</keyword>
<dbReference type="OrthoDB" id="1470350at2759"/>
<dbReference type="InterPro" id="IPR036396">
    <property type="entry name" value="Cyt_P450_sf"/>
</dbReference>
<dbReference type="InterPro" id="IPR001128">
    <property type="entry name" value="Cyt_P450"/>
</dbReference>
<dbReference type="PANTHER" id="PTHR24305:SF237">
    <property type="entry name" value="CYTOCHROME P450 MONOOXYGENASE ATNE-RELATED"/>
    <property type="match status" value="1"/>
</dbReference>
<evidence type="ECO:0000256" key="2">
    <source>
        <dbReference type="ARBA" id="ARBA00010617"/>
    </source>
</evidence>
<evidence type="ECO:0000313" key="11">
    <source>
        <dbReference type="Proteomes" id="UP000799778"/>
    </source>
</evidence>
<dbReference type="InterPro" id="IPR017972">
    <property type="entry name" value="Cyt_P450_CS"/>
</dbReference>
<dbReference type="InterPro" id="IPR050121">
    <property type="entry name" value="Cytochrome_P450_monoxygenase"/>
</dbReference>
<dbReference type="PANTHER" id="PTHR24305">
    <property type="entry name" value="CYTOCHROME P450"/>
    <property type="match status" value="1"/>
</dbReference>
<name>A0A6A5XG41_9PLEO</name>
<dbReference type="GeneID" id="54288658"/>
<feature type="binding site" description="axial binding residue" evidence="8">
    <location>
        <position position="417"/>
    </location>
    <ligand>
        <name>heme</name>
        <dbReference type="ChEBI" id="CHEBI:30413"/>
    </ligand>
    <ligandPart>
        <name>Fe</name>
        <dbReference type="ChEBI" id="CHEBI:18248"/>
    </ligandPart>
</feature>
<dbReference type="GO" id="GO:0004497">
    <property type="term" value="F:monooxygenase activity"/>
    <property type="evidence" value="ECO:0007669"/>
    <property type="project" value="UniProtKB-KW"/>
</dbReference>
<dbReference type="Proteomes" id="UP000799778">
    <property type="component" value="Unassembled WGS sequence"/>
</dbReference>
<dbReference type="AlphaFoldDB" id="A0A6A5XG41"/>
<dbReference type="InterPro" id="IPR002403">
    <property type="entry name" value="Cyt_P450_E_grp-IV"/>
</dbReference>
<evidence type="ECO:0000256" key="9">
    <source>
        <dbReference type="RuleBase" id="RU000461"/>
    </source>
</evidence>
<keyword evidence="4 8" id="KW-0479">Metal-binding</keyword>
<reference evidence="10" key="1">
    <citation type="journal article" date="2020" name="Stud. Mycol.">
        <title>101 Dothideomycetes genomes: a test case for predicting lifestyles and emergence of pathogens.</title>
        <authorList>
            <person name="Haridas S."/>
            <person name="Albert R."/>
            <person name="Binder M."/>
            <person name="Bloem J."/>
            <person name="Labutti K."/>
            <person name="Salamov A."/>
            <person name="Andreopoulos B."/>
            <person name="Baker S."/>
            <person name="Barry K."/>
            <person name="Bills G."/>
            <person name="Bluhm B."/>
            <person name="Cannon C."/>
            <person name="Castanera R."/>
            <person name="Culley D."/>
            <person name="Daum C."/>
            <person name="Ezra D."/>
            <person name="Gonzalez J."/>
            <person name="Henrissat B."/>
            <person name="Kuo A."/>
            <person name="Liang C."/>
            <person name="Lipzen A."/>
            <person name="Lutzoni F."/>
            <person name="Magnuson J."/>
            <person name="Mondo S."/>
            <person name="Nolan M."/>
            <person name="Ohm R."/>
            <person name="Pangilinan J."/>
            <person name="Park H.-J."/>
            <person name="Ramirez L."/>
            <person name="Alfaro M."/>
            <person name="Sun H."/>
            <person name="Tritt A."/>
            <person name="Yoshinaga Y."/>
            <person name="Zwiers L.-H."/>
            <person name="Turgeon B."/>
            <person name="Goodwin S."/>
            <person name="Spatafora J."/>
            <person name="Crous P."/>
            <person name="Grigoriev I."/>
        </authorList>
    </citation>
    <scope>NUCLEOTIDE SEQUENCE</scope>
    <source>
        <strain evidence="10">CBS 175.79</strain>
    </source>
</reference>
<organism evidence="10 11">
    <name type="scientific">Aaosphaeria arxii CBS 175.79</name>
    <dbReference type="NCBI Taxonomy" id="1450172"/>
    <lineage>
        <taxon>Eukaryota</taxon>
        <taxon>Fungi</taxon>
        <taxon>Dikarya</taxon>
        <taxon>Ascomycota</taxon>
        <taxon>Pezizomycotina</taxon>
        <taxon>Dothideomycetes</taxon>
        <taxon>Pleosporomycetidae</taxon>
        <taxon>Pleosporales</taxon>
        <taxon>Pleosporales incertae sedis</taxon>
        <taxon>Aaosphaeria</taxon>
    </lineage>
</organism>
<evidence type="ECO:0000256" key="4">
    <source>
        <dbReference type="ARBA" id="ARBA00022723"/>
    </source>
</evidence>
<gene>
    <name evidence="10" type="ORF">BU24DRAFT_453348</name>
</gene>
<dbReference type="CDD" id="cd11061">
    <property type="entry name" value="CYP67-like"/>
    <property type="match status" value="1"/>
</dbReference>
<protein>
    <submittedName>
        <fullName evidence="10">Benzoate 4-monooxygenase cytochrome P450</fullName>
    </submittedName>
</protein>
<evidence type="ECO:0000256" key="6">
    <source>
        <dbReference type="ARBA" id="ARBA00023004"/>
    </source>
</evidence>
<dbReference type="RefSeq" id="XP_033380168.1">
    <property type="nucleotide sequence ID" value="XM_033531261.1"/>
</dbReference>
<evidence type="ECO:0000256" key="3">
    <source>
        <dbReference type="ARBA" id="ARBA00022617"/>
    </source>
</evidence>
<dbReference type="PRINTS" id="PR00465">
    <property type="entry name" value="EP450IV"/>
</dbReference>
<proteinExistence type="inferred from homology"/>